<keyword evidence="2" id="KW-1185">Reference proteome</keyword>
<proteinExistence type="predicted"/>
<gene>
    <name evidence="1" type="ORF">EVAR_31839_1</name>
</gene>
<dbReference type="EMBL" id="BGZK01000574">
    <property type="protein sequence ID" value="GBP51114.1"/>
    <property type="molecule type" value="Genomic_DNA"/>
</dbReference>
<sequence>MRLIRVVPSIVFPSLPQRALRSIVFSPQYTFHAANNLQPKELRSYLVSHDTTRFLPFHFLLLHVLQDLSRCQIQGSKSSGINLYRYPIPSRKAGIALVTPVRLRVYMGGGSHLLADG</sequence>
<organism evidence="1 2">
    <name type="scientific">Eumeta variegata</name>
    <name type="common">Bagworm moth</name>
    <name type="synonym">Eumeta japonica</name>
    <dbReference type="NCBI Taxonomy" id="151549"/>
    <lineage>
        <taxon>Eukaryota</taxon>
        <taxon>Metazoa</taxon>
        <taxon>Ecdysozoa</taxon>
        <taxon>Arthropoda</taxon>
        <taxon>Hexapoda</taxon>
        <taxon>Insecta</taxon>
        <taxon>Pterygota</taxon>
        <taxon>Neoptera</taxon>
        <taxon>Endopterygota</taxon>
        <taxon>Lepidoptera</taxon>
        <taxon>Glossata</taxon>
        <taxon>Ditrysia</taxon>
        <taxon>Tineoidea</taxon>
        <taxon>Psychidae</taxon>
        <taxon>Oiketicinae</taxon>
        <taxon>Eumeta</taxon>
    </lineage>
</organism>
<accession>A0A4C1WLX0</accession>
<reference evidence="1 2" key="1">
    <citation type="journal article" date="2019" name="Commun. Biol.">
        <title>The bagworm genome reveals a unique fibroin gene that provides high tensile strength.</title>
        <authorList>
            <person name="Kono N."/>
            <person name="Nakamura H."/>
            <person name="Ohtoshi R."/>
            <person name="Tomita M."/>
            <person name="Numata K."/>
            <person name="Arakawa K."/>
        </authorList>
    </citation>
    <scope>NUCLEOTIDE SEQUENCE [LARGE SCALE GENOMIC DNA]</scope>
</reference>
<comment type="caution">
    <text evidence="1">The sequence shown here is derived from an EMBL/GenBank/DDBJ whole genome shotgun (WGS) entry which is preliminary data.</text>
</comment>
<evidence type="ECO:0000313" key="1">
    <source>
        <dbReference type="EMBL" id="GBP51114.1"/>
    </source>
</evidence>
<name>A0A4C1WLX0_EUMVA</name>
<dbReference type="Proteomes" id="UP000299102">
    <property type="component" value="Unassembled WGS sequence"/>
</dbReference>
<protein>
    <submittedName>
        <fullName evidence="1">Uncharacterized protein</fullName>
    </submittedName>
</protein>
<dbReference type="AlphaFoldDB" id="A0A4C1WLX0"/>
<evidence type="ECO:0000313" key="2">
    <source>
        <dbReference type="Proteomes" id="UP000299102"/>
    </source>
</evidence>